<sequence>MDVRTITEPDLPEWIRALRTGFLASPEVSEEDIAFRRATVDFRRTRGVFDDDRCVGTLRSFTQQLSLPGGASVTAGAVSNVTVSPTHRRRGLLGRMLGEDLREARDRGDVAATLIAAEYPIYGRYGFGPATWVTEWEVDVHRTGLDRRYSGPSCGGRVALVEGDAVRKHGPALHRRLAASRPGVVGRPERWWLQATGQLHHPARTWTRPFYALYLSPGGEPEGLVVYAADDRWDAKRPRNTLTVRDLIAVTPRAERALWHYLLTIDWVGTVRTGYRAPDDLLPDLLPDPRAARVTTHADYLWVRPLDVPRLLAARTYATTGTLVLAVTDPAGPAAGRFLLDAGPDGAHCAPTNREADLTLPVGELGALCLGDGSAVRLAALGRITEERPGAAARAELLLRTARRPWCPDEF</sequence>
<evidence type="ECO:0000256" key="2">
    <source>
        <dbReference type="ARBA" id="ARBA00022679"/>
    </source>
</evidence>
<dbReference type="Gene3D" id="3.40.630.30">
    <property type="match status" value="2"/>
</dbReference>
<evidence type="ECO:0000259" key="5">
    <source>
        <dbReference type="PROSITE" id="PS51186"/>
    </source>
</evidence>
<dbReference type="HAMAP" id="MF_01812">
    <property type="entry name" value="Eis"/>
    <property type="match status" value="1"/>
</dbReference>
<name>A0ABV3JTV1_STRON</name>
<dbReference type="NCBIfam" id="NF002367">
    <property type="entry name" value="PRK01346.1-4"/>
    <property type="match status" value="1"/>
</dbReference>
<dbReference type="InterPro" id="IPR000182">
    <property type="entry name" value="GNAT_dom"/>
</dbReference>
<dbReference type="PROSITE" id="PS51186">
    <property type="entry name" value="GNAT"/>
    <property type="match status" value="1"/>
</dbReference>
<keyword evidence="2 4" id="KW-0808">Transferase</keyword>
<dbReference type="InterPro" id="IPR041380">
    <property type="entry name" value="Acetyltransf_17"/>
</dbReference>
<reference evidence="6 7" key="1">
    <citation type="submission" date="2024-06" db="EMBL/GenBank/DDBJ databases">
        <title>The Natural Products Discovery Center: Release of the First 8490 Sequenced Strains for Exploring Actinobacteria Biosynthetic Diversity.</title>
        <authorList>
            <person name="Kalkreuter E."/>
            <person name="Kautsar S.A."/>
            <person name="Yang D."/>
            <person name="Bader C.D."/>
            <person name="Teijaro C.N."/>
            <person name="Fluegel L."/>
            <person name="Davis C.M."/>
            <person name="Simpson J.R."/>
            <person name="Lauterbach L."/>
            <person name="Steele A.D."/>
            <person name="Gui C."/>
            <person name="Meng S."/>
            <person name="Li G."/>
            <person name="Viehrig K."/>
            <person name="Ye F."/>
            <person name="Su P."/>
            <person name="Kiefer A.F."/>
            <person name="Nichols A."/>
            <person name="Cepeda A.J."/>
            <person name="Yan W."/>
            <person name="Fan B."/>
            <person name="Jiang Y."/>
            <person name="Adhikari A."/>
            <person name="Zheng C.-J."/>
            <person name="Schuster L."/>
            <person name="Cowan T.M."/>
            <person name="Smanski M.J."/>
            <person name="Chevrette M.G."/>
            <person name="De Carvalho L.P.S."/>
            <person name="Shen B."/>
        </authorList>
    </citation>
    <scope>NUCLEOTIDE SEQUENCE [LARGE SCALE GENOMIC DNA]</scope>
    <source>
        <strain evidence="6 7">NPDC052347</strain>
    </source>
</reference>
<protein>
    <submittedName>
        <fullName evidence="6">GNAT family N-acetyltransferase</fullName>
    </submittedName>
</protein>
<dbReference type="RefSeq" id="WP_109282666.1">
    <property type="nucleotide sequence ID" value="NZ_JBFAUK010000004.1"/>
</dbReference>
<keyword evidence="3 4" id="KW-0012">Acyltransferase</keyword>
<dbReference type="Pfam" id="PF13530">
    <property type="entry name" value="SCP2_2"/>
    <property type="match status" value="1"/>
</dbReference>
<evidence type="ECO:0000313" key="7">
    <source>
        <dbReference type="Proteomes" id="UP001552594"/>
    </source>
</evidence>
<dbReference type="PANTHER" id="PTHR37817:SF1">
    <property type="entry name" value="N-ACETYLTRANSFERASE EIS"/>
    <property type="match status" value="1"/>
</dbReference>
<keyword evidence="7" id="KW-1185">Reference proteome</keyword>
<feature type="domain" description="N-acetyltransferase" evidence="5">
    <location>
        <begin position="1"/>
        <end position="152"/>
    </location>
</feature>
<evidence type="ECO:0000256" key="3">
    <source>
        <dbReference type="ARBA" id="ARBA00023315"/>
    </source>
</evidence>
<dbReference type="InterPro" id="IPR025559">
    <property type="entry name" value="Eis_dom"/>
</dbReference>
<dbReference type="InterPro" id="IPR036527">
    <property type="entry name" value="SCP2_sterol-bd_dom_sf"/>
</dbReference>
<dbReference type="SUPFAM" id="SSF55718">
    <property type="entry name" value="SCP-like"/>
    <property type="match status" value="1"/>
</dbReference>
<accession>A0ABV3JTV1</accession>
<dbReference type="Proteomes" id="UP001552594">
    <property type="component" value="Unassembled WGS sequence"/>
</dbReference>
<feature type="binding site" evidence="4">
    <location>
        <begin position="81"/>
        <end position="83"/>
    </location>
    <ligand>
        <name>acetyl-CoA</name>
        <dbReference type="ChEBI" id="CHEBI:57288"/>
    </ligand>
</feature>
<dbReference type="InterPro" id="IPR022902">
    <property type="entry name" value="NAcTrfase_Eis"/>
</dbReference>
<proteinExistence type="inferred from homology"/>
<evidence type="ECO:0000313" key="6">
    <source>
        <dbReference type="EMBL" id="MEV5506220.1"/>
    </source>
</evidence>
<dbReference type="Pfam" id="PF17668">
    <property type="entry name" value="Acetyltransf_17"/>
    <property type="match status" value="1"/>
</dbReference>
<organism evidence="6 7">
    <name type="scientific">Streptomyces orinoci</name>
    <name type="common">Streptoverticillium orinoci</name>
    <dbReference type="NCBI Taxonomy" id="67339"/>
    <lineage>
        <taxon>Bacteria</taxon>
        <taxon>Bacillati</taxon>
        <taxon>Actinomycetota</taxon>
        <taxon>Actinomycetes</taxon>
        <taxon>Kitasatosporales</taxon>
        <taxon>Streptomycetaceae</taxon>
        <taxon>Streptomyces</taxon>
    </lineage>
</organism>
<comment type="similarity">
    <text evidence="1 4">Belongs to the acetyltransferase Eis family.</text>
</comment>
<comment type="subunit">
    <text evidence="4">Homohexamer; trimer of dimers.</text>
</comment>
<dbReference type="SUPFAM" id="SSF55729">
    <property type="entry name" value="Acyl-CoA N-acyltransferases (Nat)"/>
    <property type="match status" value="1"/>
</dbReference>
<comment type="caution">
    <text evidence="4">Lacks conserved residue(s) required for the propagation of feature annotation.</text>
</comment>
<dbReference type="PANTHER" id="PTHR37817">
    <property type="entry name" value="N-ACETYLTRANSFERASE EIS"/>
    <property type="match status" value="1"/>
</dbReference>
<gene>
    <name evidence="6" type="ORF">AB0L16_07050</name>
</gene>
<dbReference type="Pfam" id="PF13527">
    <property type="entry name" value="Acetyltransf_9"/>
    <property type="match status" value="1"/>
</dbReference>
<dbReference type="InterPro" id="IPR016181">
    <property type="entry name" value="Acyl_CoA_acyltransferase"/>
</dbReference>
<evidence type="ECO:0000256" key="1">
    <source>
        <dbReference type="ARBA" id="ARBA00009213"/>
    </source>
</evidence>
<feature type="active site" description="Proton donor" evidence="4">
    <location>
        <position position="122"/>
    </location>
</feature>
<dbReference type="Gene3D" id="3.30.1050.10">
    <property type="entry name" value="SCP2 sterol-binding domain"/>
    <property type="match status" value="1"/>
</dbReference>
<dbReference type="EMBL" id="JBFAUK010000004">
    <property type="protein sequence ID" value="MEV5506220.1"/>
    <property type="molecule type" value="Genomic_DNA"/>
</dbReference>
<dbReference type="InterPro" id="IPR051554">
    <property type="entry name" value="Acetyltransferase_Eis"/>
</dbReference>
<feature type="binding site" evidence="4">
    <location>
        <begin position="89"/>
        <end position="94"/>
    </location>
    <ligand>
        <name>acetyl-CoA</name>
        <dbReference type="ChEBI" id="CHEBI:57288"/>
    </ligand>
</feature>
<evidence type="ECO:0000256" key="4">
    <source>
        <dbReference type="HAMAP-Rule" id="MF_01812"/>
    </source>
</evidence>
<comment type="caution">
    <text evidence="6">The sequence shown here is derived from an EMBL/GenBank/DDBJ whole genome shotgun (WGS) entry which is preliminary data.</text>
</comment>
<feature type="active site" description="Proton acceptor; via carboxylate" evidence="4">
    <location>
        <position position="411"/>
    </location>
</feature>